<comment type="caution">
    <text evidence="2">The sequence shown here is derived from an EMBL/GenBank/DDBJ whole genome shotgun (WGS) entry which is preliminary data.</text>
</comment>
<dbReference type="Proteomes" id="UP001519288">
    <property type="component" value="Unassembled WGS sequence"/>
</dbReference>
<name>A0ABS4JEK3_9BACL</name>
<proteinExistence type="predicted"/>
<dbReference type="SUPFAM" id="SSF55729">
    <property type="entry name" value="Acyl-CoA N-acyltransferases (Nat)"/>
    <property type="match status" value="1"/>
</dbReference>
<dbReference type="Pfam" id="PF00583">
    <property type="entry name" value="Acetyltransf_1"/>
    <property type="match status" value="1"/>
</dbReference>
<dbReference type="CDD" id="cd04301">
    <property type="entry name" value="NAT_SF"/>
    <property type="match status" value="1"/>
</dbReference>
<evidence type="ECO:0000313" key="2">
    <source>
        <dbReference type="EMBL" id="MBP2000115.1"/>
    </source>
</evidence>
<dbReference type="EC" id="2.3.1.57" evidence="2"/>
<evidence type="ECO:0000313" key="3">
    <source>
        <dbReference type="Proteomes" id="UP001519288"/>
    </source>
</evidence>
<gene>
    <name evidence="2" type="ORF">J2Z69_001134</name>
</gene>
<keyword evidence="3" id="KW-1185">Reference proteome</keyword>
<dbReference type="EMBL" id="JAGGLD010000001">
    <property type="protein sequence ID" value="MBP2000115.1"/>
    <property type="molecule type" value="Genomic_DNA"/>
</dbReference>
<dbReference type="PANTHER" id="PTHR43415:SF3">
    <property type="entry name" value="GNAT-FAMILY ACETYLTRANSFERASE"/>
    <property type="match status" value="1"/>
</dbReference>
<organism evidence="2 3">
    <name type="scientific">Paenibacillus shirakamiensis</name>
    <dbReference type="NCBI Taxonomy" id="1265935"/>
    <lineage>
        <taxon>Bacteria</taxon>
        <taxon>Bacillati</taxon>
        <taxon>Bacillota</taxon>
        <taxon>Bacilli</taxon>
        <taxon>Bacillales</taxon>
        <taxon>Paenibacillaceae</taxon>
        <taxon>Paenibacillus</taxon>
    </lineage>
</organism>
<dbReference type="GO" id="GO:0004145">
    <property type="term" value="F:diamine N-acetyltransferase activity"/>
    <property type="evidence" value="ECO:0007669"/>
    <property type="project" value="UniProtKB-EC"/>
</dbReference>
<accession>A0ABS4JEK3</accession>
<reference evidence="2 3" key="1">
    <citation type="submission" date="2021-03" db="EMBL/GenBank/DDBJ databases">
        <title>Genomic Encyclopedia of Type Strains, Phase IV (KMG-IV): sequencing the most valuable type-strain genomes for metagenomic binning, comparative biology and taxonomic classification.</title>
        <authorList>
            <person name="Goeker M."/>
        </authorList>
    </citation>
    <scope>NUCLEOTIDE SEQUENCE [LARGE SCALE GENOMIC DNA]</scope>
    <source>
        <strain evidence="2 3">DSM 26806</strain>
    </source>
</reference>
<dbReference type="Gene3D" id="3.40.630.30">
    <property type="match status" value="1"/>
</dbReference>
<dbReference type="RefSeq" id="WP_209859880.1">
    <property type="nucleotide sequence ID" value="NZ_JAGGLD010000001.1"/>
</dbReference>
<sequence length="148" mass="17278">MKLIEITKDNWEKVILLTTNKDNLHTVDEEYVASNAYSMVESFFESHMIVKAIEHDCELIGFAMFGIPGDGHSYELRRFMIDRKFQGQGYGKQALFLIVEYMRNRFGCKEIYLSTDPDNTKGKHVYESLGFVSTREIQDEEEVYVLKL</sequence>
<protein>
    <submittedName>
        <fullName evidence="2">Diamine N-acetyltransferase</fullName>
        <ecNumber evidence="2">2.3.1.57</ecNumber>
    </submittedName>
</protein>
<feature type="domain" description="N-acetyltransferase" evidence="1">
    <location>
        <begin position="1"/>
        <end position="148"/>
    </location>
</feature>
<dbReference type="InterPro" id="IPR016181">
    <property type="entry name" value="Acyl_CoA_acyltransferase"/>
</dbReference>
<dbReference type="PROSITE" id="PS51186">
    <property type="entry name" value="GNAT"/>
    <property type="match status" value="1"/>
</dbReference>
<keyword evidence="2" id="KW-0012">Acyltransferase</keyword>
<dbReference type="InterPro" id="IPR000182">
    <property type="entry name" value="GNAT_dom"/>
</dbReference>
<evidence type="ECO:0000259" key="1">
    <source>
        <dbReference type="PROSITE" id="PS51186"/>
    </source>
</evidence>
<dbReference type="PANTHER" id="PTHR43415">
    <property type="entry name" value="SPERMIDINE N(1)-ACETYLTRANSFERASE"/>
    <property type="match status" value="1"/>
</dbReference>
<keyword evidence="2" id="KW-0808">Transferase</keyword>